<comment type="similarity">
    <text evidence="1 6">Belongs to the MCM family.</text>
</comment>
<name>A0A8D6PYG4_9EURY</name>
<dbReference type="GO" id="GO:0003697">
    <property type="term" value="F:single-stranded DNA binding"/>
    <property type="evidence" value="ECO:0007669"/>
    <property type="project" value="TreeGrafter"/>
</dbReference>
<keyword evidence="8" id="KW-0378">Hydrolase</keyword>
<evidence type="ECO:0000256" key="2">
    <source>
        <dbReference type="ARBA" id="ARBA00022705"/>
    </source>
</evidence>
<dbReference type="GeneID" id="65883404"/>
<evidence type="ECO:0000313" key="9">
    <source>
        <dbReference type="Proteomes" id="UP000679213"/>
    </source>
</evidence>
<accession>A0A8D6PYG4</accession>
<dbReference type="EMBL" id="LR792632">
    <property type="protein sequence ID" value="CAB3288189.1"/>
    <property type="molecule type" value="Genomic_DNA"/>
</dbReference>
<dbReference type="SUPFAM" id="SSF50249">
    <property type="entry name" value="Nucleic acid-binding proteins"/>
    <property type="match status" value="1"/>
</dbReference>
<dbReference type="Pfam" id="PF17855">
    <property type="entry name" value="MCM_lid"/>
    <property type="match status" value="1"/>
</dbReference>
<dbReference type="GO" id="GO:0042555">
    <property type="term" value="C:MCM complex"/>
    <property type="evidence" value="ECO:0007669"/>
    <property type="project" value="TreeGrafter"/>
</dbReference>
<dbReference type="AlphaFoldDB" id="A0A8D6PYG4"/>
<evidence type="ECO:0000256" key="3">
    <source>
        <dbReference type="ARBA" id="ARBA00022741"/>
    </source>
</evidence>
<dbReference type="PANTHER" id="PTHR11630">
    <property type="entry name" value="DNA REPLICATION LICENSING FACTOR MCM FAMILY MEMBER"/>
    <property type="match status" value="1"/>
</dbReference>
<dbReference type="GO" id="GO:0005524">
    <property type="term" value="F:ATP binding"/>
    <property type="evidence" value="ECO:0007669"/>
    <property type="project" value="UniProtKB-KW"/>
</dbReference>
<dbReference type="InterPro" id="IPR031327">
    <property type="entry name" value="MCM"/>
</dbReference>
<dbReference type="InterPro" id="IPR041562">
    <property type="entry name" value="MCM_lid"/>
</dbReference>
<dbReference type="SMART" id="SM00350">
    <property type="entry name" value="MCM"/>
    <property type="match status" value="1"/>
</dbReference>
<evidence type="ECO:0000313" key="8">
    <source>
        <dbReference type="EMBL" id="CAB3288189.1"/>
    </source>
</evidence>
<protein>
    <submittedName>
        <fullName evidence="8">DNA replication helicase protein MCM</fullName>
    </submittedName>
</protein>
<sequence>MSISDEILELIRNGVNEWSKIYAELIKHYPKSSVSMAKSRLLKSGKIREEIINGKKILSIQDKFDIDIDTTSDINEFISLHSGEIKNYFKHILSKNHNNKTFRIKEFITFYPHLAEIAEIITNNPFEARDLLTELYKETYEELFGEEPECVYINILDTFSKKKLSEIGANDIGKLVEFECLIVQASKNKSRTIEAEYLCFNCGAVRKVKFDLWEDVEKKKVSCPECSNPMTIDTKKRVKFQELIVQQLEISTDGKQHTASLFVEDMEPIYSGKLRVTAVPIEKYKKGTSVADIHLYAFGYEVLDKINIEITEEDIEKIHRIAKDPNVIEKLADFLFRDIKGLKEVKKAIFLQQVKGVEKEGKRRNINILLITDPGVGKSSIMQQLRKLPNVQYATMSGASGAGLIGGVTKEKTEFGESWVVKPGIYALADGGTVCLDEFTHNKEVIPYVHEAMESQKVKITKIQNNIELPARCATLAACNPKFGRFDPNLSVMEQVPIKPETLSRFDLIFPLRDIPDKKNDREILKFIIKNGNDKIKGIERKFVINGVELTDELLIKYLYYVDENFKPTISEEAEEVIINYYLKMRELSKDGVITITIRQAESLIRLSEAIAKAKLKNEVDAEDAKEAIELMHYCLEQISYDPENGFDIDKIYGIPKTKREKTEVVLKIIEEECKDKEMVSEDVIYERAKEKGISEEEVERILEILSIRGEIYSPRFRYWRIL</sequence>
<dbReference type="InterPro" id="IPR027417">
    <property type="entry name" value="P-loop_NTPase"/>
</dbReference>
<evidence type="ECO:0000256" key="4">
    <source>
        <dbReference type="ARBA" id="ARBA00022840"/>
    </source>
</evidence>
<dbReference type="GO" id="GO:0017116">
    <property type="term" value="F:single-stranded DNA helicase activity"/>
    <property type="evidence" value="ECO:0007669"/>
    <property type="project" value="TreeGrafter"/>
</dbReference>
<keyword evidence="9" id="KW-1185">Reference proteome</keyword>
<gene>
    <name evidence="8" type="ORF">MLAUSG7_0590</name>
</gene>
<dbReference type="PROSITE" id="PS50051">
    <property type="entry name" value="MCM_2"/>
    <property type="match status" value="1"/>
</dbReference>
<dbReference type="KEGG" id="mesg:MLAUSG7_0590"/>
<dbReference type="Pfam" id="PF00493">
    <property type="entry name" value="MCM"/>
    <property type="match status" value="1"/>
</dbReference>
<keyword evidence="2" id="KW-0235">DNA replication</keyword>
<dbReference type="InterPro" id="IPR036388">
    <property type="entry name" value="WH-like_DNA-bd_sf"/>
</dbReference>
<dbReference type="Gene3D" id="1.10.10.10">
    <property type="entry name" value="Winged helix-like DNA-binding domain superfamily/Winged helix DNA-binding domain"/>
    <property type="match status" value="1"/>
</dbReference>
<dbReference type="RefSeq" id="WP_214400467.1">
    <property type="nucleotide sequence ID" value="NZ_LR792632.1"/>
</dbReference>
<dbReference type="Proteomes" id="UP000679213">
    <property type="component" value="Chromosome I"/>
</dbReference>
<dbReference type="InterPro" id="IPR012340">
    <property type="entry name" value="NA-bd_OB-fold"/>
</dbReference>
<dbReference type="SUPFAM" id="SSF52540">
    <property type="entry name" value="P-loop containing nucleoside triphosphate hydrolases"/>
    <property type="match status" value="1"/>
</dbReference>
<dbReference type="PRINTS" id="PR01657">
    <property type="entry name" value="MCMFAMILY"/>
</dbReference>
<keyword evidence="8" id="KW-0347">Helicase</keyword>
<keyword evidence="3 6" id="KW-0547">Nucleotide-binding</keyword>
<dbReference type="InterPro" id="IPR001208">
    <property type="entry name" value="MCM_dom"/>
</dbReference>
<reference evidence="8 9" key="1">
    <citation type="submission" date="2020-04" db="EMBL/GenBank/DDBJ databases">
        <authorList>
            <consortium name="Genoscope - CEA"/>
            <person name="William W."/>
        </authorList>
    </citation>
    <scope>NUCLEOTIDE SEQUENCE [LARGE SCALE GENOMIC DNA]</scope>
    <source>
        <strain evidence="8 9">SG7</strain>
    </source>
</reference>
<evidence type="ECO:0000256" key="5">
    <source>
        <dbReference type="ARBA" id="ARBA00023125"/>
    </source>
</evidence>
<evidence type="ECO:0000256" key="6">
    <source>
        <dbReference type="RuleBase" id="RU004070"/>
    </source>
</evidence>
<feature type="domain" description="MCM C-terminal AAA(+) ATPase" evidence="7">
    <location>
        <begin position="327"/>
        <end position="528"/>
    </location>
</feature>
<dbReference type="Gene3D" id="3.40.50.300">
    <property type="entry name" value="P-loop containing nucleotide triphosphate hydrolases"/>
    <property type="match status" value="1"/>
</dbReference>
<keyword evidence="5 6" id="KW-0238">DNA-binding</keyword>
<organism evidence="8 9">
    <name type="scientific">Methanocaldococcus lauensis</name>
    <dbReference type="NCBI Taxonomy" id="2546128"/>
    <lineage>
        <taxon>Archaea</taxon>
        <taxon>Methanobacteriati</taxon>
        <taxon>Methanobacteriota</taxon>
        <taxon>Methanomada group</taxon>
        <taxon>Methanococci</taxon>
        <taxon>Methanococcales</taxon>
        <taxon>Methanocaldococcaceae</taxon>
        <taxon>Methanocaldococcus</taxon>
    </lineage>
</organism>
<proteinExistence type="inferred from homology"/>
<keyword evidence="4 6" id="KW-0067">ATP-binding</keyword>
<dbReference type="GO" id="GO:0006260">
    <property type="term" value="P:DNA replication"/>
    <property type="evidence" value="ECO:0007669"/>
    <property type="project" value="UniProtKB-KW"/>
</dbReference>
<evidence type="ECO:0000259" key="7">
    <source>
        <dbReference type="PROSITE" id="PS50051"/>
    </source>
</evidence>
<evidence type="ECO:0000256" key="1">
    <source>
        <dbReference type="ARBA" id="ARBA00008010"/>
    </source>
</evidence>
<dbReference type="PANTHER" id="PTHR11630:SF66">
    <property type="entry name" value="DNA REPLICATION LICENSING FACTOR MCM4"/>
    <property type="match status" value="1"/>
</dbReference>